<dbReference type="SMART" id="SM00454">
    <property type="entry name" value="SAM"/>
    <property type="match status" value="1"/>
</dbReference>
<comment type="similarity">
    <text evidence="3">Belongs to the VTS1 family.</text>
</comment>
<dbReference type="FunFam" id="1.10.150.50:FF:000033">
    <property type="entry name" value="Protein vts1, variant"/>
    <property type="match status" value="1"/>
</dbReference>
<dbReference type="GO" id="GO:0003729">
    <property type="term" value="F:mRNA binding"/>
    <property type="evidence" value="ECO:0007669"/>
    <property type="project" value="InterPro"/>
</dbReference>
<name>A0A9W9U5G7_9EURO</name>
<evidence type="ECO:0000256" key="11">
    <source>
        <dbReference type="ARBA" id="ARBA00054767"/>
    </source>
</evidence>
<dbReference type="Pfam" id="PF07647">
    <property type="entry name" value="SAM_2"/>
    <property type="match status" value="1"/>
</dbReference>
<comment type="function">
    <text evidence="11">RNA-binding protein involved in post-transcriptional regulation through transcript degradation.</text>
</comment>
<dbReference type="Pfam" id="PF25479">
    <property type="entry name" value="Vts1"/>
    <property type="match status" value="1"/>
</dbReference>
<dbReference type="InterPro" id="IPR050897">
    <property type="entry name" value="SMAUG/VTS1_RNA-bind"/>
</dbReference>
<dbReference type="SUPFAM" id="SSF47769">
    <property type="entry name" value="SAM/Pointed domain"/>
    <property type="match status" value="1"/>
</dbReference>
<dbReference type="PANTHER" id="PTHR12515:SF5">
    <property type="entry name" value="PROTEIN SMAUG"/>
    <property type="match status" value="1"/>
</dbReference>
<evidence type="ECO:0000256" key="9">
    <source>
        <dbReference type="ARBA" id="ARBA00024046"/>
    </source>
</evidence>
<keyword evidence="4" id="KW-0813">Transport</keyword>
<dbReference type="GO" id="GO:0015031">
    <property type="term" value="P:protein transport"/>
    <property type="evidence" value="ECO:0007669"/>
    <property type="project" value="UniProtKB-KW"/>
</dbReference>
<feature type="region of interest" description="Disordered" evidence="13">
    <location>
        <begin position="250"/>
        <end position="326"/>
    </location>
</feature>
<dbReference type="InterPro" id="IPR001660">
    <property type="entry name" value="SAM"/>
</dbReference>
<organism evidence="15 16">
    <name type="scientific">Penicillium atrosanguineum</name>
    <dbReference type="NCBI Taxonomy" id="1132637"/>
    <lineage>
        <taxon>Eukaryota</taxon>
        <taxon>Fungi</taxon>
        <taxon>Dikarya</taxon>
        <taxon>Ascomycota</taxon>
        <taxon>Pezizomycotina</taxon>
        <taxon>Eurotiomycetes</taxon>
        <taxon>Eurotiomycetidae</taxon>
        <taxon>Eurotiales</taxon>
        <taxon>Aspergillaceae</taxon>
        <taxon>Penicillium</taxon>
    </lineage>
</organism>
<evidence type="ECO:0000256" key="13">
    <source>
        <dbReference type="SAM" id="MobiDB-lite"/>
    </source>
</evidence>
<evidence type="ECO:0000256" key="7">
    <source>
        <dbReference type="ARBA" id="ARBA00022884"/>
    </source>
</evidence>
<feature type="region of interest" description="Disordered" evidence="13">
    <location>
        <begin position="501"/>
        <end position="532"/>
    </location>
</feature>
<feature type="compositionally biased region" description="Low complexity" evidence="13">
    <location>
        <begin position="45"/>
        <end position="57"/>
    </location>
</feature>
<keyword evidence="8" id="KW-0653">Protein transport</keyword>
<evidence type="ECO:0000256" key="12">
    <source>
        <dbReference type="ARBA" id="ARBA00073291"/>
    </source>
</evidence>
<evidence type="ECO:0000259" key="14">
    <source>
        <dbReference type="PROSITE" id="PS50105"/>
    </source>
</evidence>
<dbReference type="AlphaFoldDB" id="A0A9W9U5G7"/>
<feature type="region of interest" description="Disordered" evidence="13">
    <location>
        <begin position="386"/>
        <end position="412"/>
    </location>
</feature>
<comment type="subunit">
    <text evidence="9">Monomer. Binds to RNA.</text>
</comment>
<dbReference type="GO" id="GO:0000932">
    <property type="term" value="C:P-body"/>
    <property type="evidence" value="ECO:0007669"/>
    <property type="project" value="UniProtKB-SubCell"/>
</dbReference>
<keyword evidence="7" id="KW-0694">RNA-binding</keyword>
<dbReference type="CDD" id="cd09556">
    <property type="entry name" value="SAM_VTS1_fungal"/>
    <property type="match status" value="1"/>
</dbReference>
<keyword evidence="16" id="KW-1185">Reference proteome</keyword>
<evidence type="ECO:0000256" key="8">
    <source>
        <dbReference type="ARBA" id="ARBA00022927"/>
    </source>
</evidence>
<evidence type="ECO:0000256" key="10">
    <source>
        <dbReference type="ARBA" id="ARBA00024136"/>
    </source>
</evidence>
<keyword evidence="5" id="KW-0963">Cytoplasm</keyword>
<feature type="region of interest" description="Disordered" evidence="13">
    <location>
        <begin position="179"/>
        <end position="206"/>
    </location>
</feature>
<dbReference type="Proteomes" id="UP001147746">
    <property type="component" value="Unassembled WGS sequence"/>
</dbReference>
<dbReference type="InterPro" id="IPR037635">
    <property type="entry name" value="VTS1_SAM"/>
</dbReference>
<comment type="subcellular location">
    <subcellularLocation>
        <location evidence="1">Cytoplasm</location>
        <location evidence="1">P-body</location>
    </subcellularLocation>
    <subcellularLocation>
        <location evidence="2">Cytoplasm</location>
        <location evidence="2">Cytosol</location>
    </subcellularLocation>
</comment>
<reference evidence="15" key="1">
    <citation type="submission" date="2022-12" db="EMBL/GenBank/DDBJ databases">
        <authorList>
            <person name="Petersen C."/>
        </authorList>
    </citation>
    <scope>NUCLEOTIDE SEQUENCE</scope>
    <source>
        <strain evidence="15">IBT 21472</strain>
    </source>
</reference>
<feature type="domain" description="SAM" evidence="14">
    <location>
        <begin position="530"/>
        <end position="591"/>
    </location>
</feature>
<evidence type="ECO:0000256" key="3">
    <source>
        <dbReference type="ARBA" id="ARBA00007325"/>
    </source>
</evidence>
<gene>
    <name evidence="15" type="ORF">N7476_005327</name>
</gene>
<sequence>MASHIIGNRNSTPEAAPNSTLRPPSSARNLGSHQLRASADMSGFPSPLSSRSMRPSSEVFFSQQTQGQNSTEDAMDRAAQQWLADIDQYETTLEEMAAATLDQDFKDELSAIEQWFRVLSEAERTAALYALLQQTTQVQIRFFIQVLQQMSQGHPMSGLLSPANFGEKGRLSDAMSKLNMDSSRSSLGRPPPSPGAKRNSGLDSSTINAMFPDAAAAIAKKKAEFTQQTGNAPPSNRNSAVFDRTSFVAPTISAPDNSDLGQPPASPWAQRGGLSDTQPPIARPKSSSGHHPMGQFTQSSSGMRSPLPQTATMPAPDIEPPLLSPYNVGNHSWASMTNTPMTATFGQQQNNQNTQADMVANATAMKLAALSTVNNRIALDDARKYRRARSNDGHGKNSAGNPTLSQGLASPGLSGSMAGQLLNAQQLAALQAQQQAAMVGRRSRPASPGIAMQGGGLGPMGFTSPQNNGFLAAYDPNNSLMGNGLSSLGISQFGLGGEGYLSDHSEVTRGRSPRGRRGSSKPPEDPTDPALLKDIPSWLRSLRLHKYTDHLKDLQWTELVELDDKALEDRGVNALGARNKMLKVFEQVREARADGKLEHLP</sequence>
<keyword evidence="6" id="KW-0547">Nucleotide-binding</keyword>
<feature type="compositionally biased region" description="Polar residues" evidence="13">
    <location>
        <begin position="398"/>
        <end position="408"/>
    </location>
</feature>
<evidence type="ECO:0000256" key="1">
    <source>
        <dbReference type="ARBA" id="ARBA00004201"/>
    </source>
</evidence>
<dbReference type="PANTHER" id="PTHR12515">
    <property type="entry name" value="STERILE ALPHA MOTIF DOMAIN CONTAINING PROTEIN 4-RELATED"/>
    <property type="match status" value="1"/>
</dbReference>
<evidence type="ECO:0000256" key="6">
    <source>
        <dbReference type="ARBA" id="ARBA00022741"/>
    </source>
</evidence>
<comment type="caution">
    <text evidence="15">The sequence shown here is derived from an EMBL/GenBank/DDBJ whole genome shotgun (WGS) entry which is preliminary data.</text>
</comment>
<feature type="region of interest" description="Disordered" evidence="13">
    <location>
        <begin position="1"/>
        <end position="76"/>
    </location>
</feature>
<evidence type="ECO:0000256" key="2">
    <source>
        <dbReference type="ARBA" id="ARBA00004514"/>
    </source>
</evidence>
<proteinExistence type="inferred from homology"/>
<dbReference type="GO" id="GO:0000289">
    <property type="term" value="P:nuclear-transcribed mRNA poly(A) tail shortening"/>
    <property type="evidence" value="ECO:0007669"/>
    <property type="project" value="TreeGrafter"/>
</dbReference>
<dbReference type="GO" id="GO:0005829">
    <property type="term" value="C:cytosol"/>
    <property type="evidence" value="ECO:0007669"/>
    <property type="project" value="UniProtKB-SubCell"/>
</dbReference>
<dbReference type="InterPro" id="IPR057327">
    <property type="entry name" value="Vts1_dom"/>
</dbReference>
<evidence type="ECO:0000313" key="15">
    <source>
        <dbReference type="EMBL" id="KAJ5315020.1"/>
    </source>
</evidence>
<dbReference type="Gene3D" id="1.10.150.50">
    <property type="entry name" value="Transcription Factor, Ets-1"/>
    <property type="match status" value="1"/>
</dbReference>
<feature type="compositionally biased region" description="Polar residues" evidence="13">
    <location>
        <begin position="8"/>
        <end position="32"/>
    </location>
</feature>
<evidence type="ECO:0000256" key="4">
    <source>
        <dbReference type="ARBA" id="ARBA00022448"/>
    </source>
</evidence>
<feature type="compositionally biased region" description="Polar residues" evidence="13">
    <location>
        <begin position="285"/>
        <end position="312"/>
    </location>
</feature>
<feature type="compositionally biased region" description="Polar residues" evidence="13">
    <location>
        <begin position="59"/>
        <end position="72"/>
    </location>
</feature>
<reference evidence="15" key="2">
    <citation type="journal article" date="2023" name="IMA Fungus">
        <title>Comparative genomic study of the Penicillium genus elucidates a diverse pangenome and 15 lateral gene transfer events.</title>
        <authorList>
            <person name="Petersen C."/>
            <person name="Sorensen T."/>
            <person name="Nielsen M.R."/>
            <person name="Sondergaard T.E."/>
            <person name="Sorensen J.L."/>
            <person name="Fitzpatrick D.A."/>
            <person name="Frisvad J.C."/>
            <person name="Nielsen K.L."/>
        </authorList>
    </citation>
    <scope>NUCLEOTIDE SEQUENCE</scope>
    <source>
        <strain evidence="15">IBT 21472</strain>
    </source>
</reference>
<feature type="region of interest" description="Disordered" evidence="13">
    <location>
        <begin position="438"/>
        <end position="459"/>
    </location>
</feature>
<evidence type="ECO:0000256" key="5">
    <source>
        <dbReference type="ARBA" id="ARBA00022490"/>
    </source>
</evidence>
<accession>A0A9W9U5G7</accession>
<evidence type="ECO:0000313" key="16">
    <source>
        <dbReference type="Proteomes" id="UP001147746"/>
    </source>
</evidence>
<feature type="compositionally biased region" description="Basic and acidic residues" evidence="13">
    <location>
        <begin position="386"/>
        <end position="395"/>
    </location>
</feature>
<dbReference type="InterPro" id="IPR013761">
    <property type="entry name" value="SAM/pointed_sf"/>
</dbReference>
<dbReference type="PROSITE" id="PS50105">
    <property type="entry name" value="SAM_DOMAIN"/>
    <property type="match status" value="1"/>
</dbReference>
<dbReference type="GO" id="GO:0000166">
    <property type="term" value="F:nucleotide binding"/>
    <property type="evidence" value="ECO:0007669"/>
    <property type="project" value="UniProtKB-KW"/>
</dbReference>
<protein>
    <recommendedName>
        <fullName evidence="10">RNA-binding protein VTS1</fullName>
    </recommendedName>
    <alternativeName>
        <fullName evidence="12">RNA-binding protein vts1</fullName>
    </alternativeName>
</protein>
<dbReference type="EMBL" id="JAPZBO010000005">
    <property type="protein sequence ID" value="KAJ5315020.1"/>
    <property type="molecule type" value="Genomic_DNA"/>
</dbReference>